<comment type="catalytic activity">
    <reaction evidence="10">
        <text>6 Fe(III)-[cytochrome c] + NH4(+) + 2 H2O = 6 Fe(II)-[cytochrome c] + nitrite + 8 H(+)</text>
        <dbReference type="Rhea" id="RHEA:13089"/>
        <dbReference type="Rhea" id="RHEA-COMP:10350"/>
        <dbReference type="Rhea" id="RHEA-COMP:14399"/>
        <dbReference type="ChEBI" id="CHEBI:15377"/>
        <dbReference type="ChEBI" id="CHEBI:15378"/>
        <dbReference type="ChEBI" id="CHEBI:16301"/>
        <dbReference type="ChEBI" id="CHEBI:28938"/>
        <dbReference type="ChEBI" id="CHEBI:29033"/>
        <dbReference type="ChEBI" id="CHEBI:29034"/>
        <dbReference type="EC" id="1.7.2.2"/>
    </reaction>
</comment>
<evidence type="ECO:0000256" key="3">
    <source>
        <dbReference type="ARBA" id="ARBA00011887"/>
    </source>
</evidence>
<dbReference type="CDD" id="cd00548">
    <property type="entry name" value="NrfA-like"/>
    <property type="match status" value="1"/>
</dbReference>
<keyword evidence="9" id="KW-0408">Iron</keyword>
<dbReference type="AlphaFoldDB" id="A0A3D8IT64"/>
<reference evidence="11 12" key="1">
    <citation type="submission" date="2018-04" db="EMBL/GenBank/DDBJ databases">
        <title>Novel Campyloabacter and Helicobacter Species and Strains.</title>
        <authorList>
            <person name="Mannion A.J."/>
            <person name="Shen Z."/>
            <person name="Fox J.G."/>
        </authorList>
    </citation>
    <scope>NUCLEOTIDE SEQUENCE [LARGE SCALE GENOMIC DNA]</scope>
    <source>
        <strain evidence="11 12">ATCC 700242</strain>
    </source>
</reference>
<proteinExistence type="inferred from homology"/>
<keyword evidence="7" id="KW-0106">Calcium</keyword>
<dbReference type="GO" id="GO:0020037">
    <property type="term" value="F:heme binding"/>
    <property type="evidence" value="ECO:0007669"/>
    <property type="project" value="TreeGrafter"/>
</dbReference>
<keyword evidence="12" id="KW-1185">Reference proteome</keyword>
<dbReference type="PIRSF" id="PIRSF000243">
    <property type="entry name" value="Cyt_c552"/>
    <property type="match status" value="1"/>
</dbReference>
<dbReference type="InterPro" id="IPR003321">
    <property type="entry name" value="Cyt_c552"/>
</dbReference>
<evidence type="ECO:0000256" key="8">
    <source>
        <dbReference type="ARBA" id="ARBA00023002"/>
    </source>
</evidence>
<evidence type="ECO:0000256" key="7">
    <source>
        <dbReference type="ARBA" id="ARBA00022837"/>
    </source>
</evidence>
<comment type="subcellular location">
    <subcellularLocation>
        <location evidence="1">Cell envelope</location>
    </subcellularLocation>
</comment>
<dbReference type="GO" id="GO:0046872">
    <property type="term" value="F:metal ion binding"/>
    <property type="evidence" value="ECO:0007669"/>
    <property type="project" value="UniProtKB-KW"/>
</dbReference>
<keyword evidence="6" id="KW-0732">Signal</keyword>
<evidence type="ECO:0000256" key="2">
    <source>
        <dbReference type="ARBA" id="ARBA00009288"/>
    </source>
</evidence>
<gene>
    <name evidence="11" type="ORF">CQA62_06250</name>
</gene>
<evidence type="ECO:0000256" key="5">
    <source>
        <dbReference type="ARBA" id="ARBA00022723"/>
    </source>
</evidence>
<sequence length="583" mass="66276">MTKGKVLAIIIITAFLASGLFWLNSDISAKKAQTFSTASAKLVQLSDENPDFAEWGKNFPEYLDMYMKMKDSTYIATNFAGSYPYSKLNRYPQLTMFWDGYAFKFDYNQNRSHYYTQIDQMDTLRNNKEFLNSHGLSKFGGQPGACMNCHTGNLQNLVKKFGWVEFNTMKYWTIIKLMDGPDTVHGKKMGSTCADCHNPDDMSLRVTRPAAINSLVSRGFEKDEKHGVKASRQEMRSLVCMQCHVEYYNQPTGKKVTIKAESNYKEIAELKNGNSIVEKEADGIELLYPWKFWKKGEGFRIEMFDDYYESVRDTFPQDFIHATTKTPVIKMQHPEAELYSGSVHAANGVACADCHMPYKREGSKKVTNHFIASPLLDVNSACKSCHTQSEEYLKKQVFEIQTTTAYDIRSAEYAVASLIQDITTLREQLAKLPEFAKIKDKAEQEKAITKVVSQALELHRKSQIRADFMNAENSSGFHNPREAARIALQGVKYAKLGQEQVVAIGAKYGIKITPSNLGFEDMRKIAPNPVKINGKRYYEEPLQDNTPKELLELDKNLVPYNYKAISEASKGKSAQEPFYKAKH</sequence>
<evidence type="ECO:0000256" key="10">
    <source>
        <dbReference type="ARBA" id="ARBA00049131"/>
    </source>
</evidence>
<dbReference type="Gene3D" id="1.20.140.10">
    <property type="entry name" value="Butyryl-CoA Dehydrogenase, subunit A, domain 3"/>
    <property type="match status" value="1"/>
</dbReference>
<dbReference type="SUPFAM" id="SSF48695">
    <property type="entry name" value="Multiheme cytochromes"/>
    <property type="match status" value="1"/>
</dbReference>
<dbReference type="InterPro" id="IPR036280">
    <property type="entry name" value="Multihaem_cyt_sf"/>
</dbReference>
<evidence type="ECO:0000256" key="1">
    <source>
        <dbReference type="ARBA" id="ARBA00004196"/>
    </source>
</evidence>
<dbReference type="Gene3D" id="1.10.1130.10">
    <property type="entry name" value="Flavocytochrome C3, Chain A"/>
    <property type="match status" value="1"/>
</dbReference>
<accession>A0A3D8IT64</accession>
<keyword evidence="5" id="KW-0479">Metal-binding</keyword>
<keyword evidence="8" id="KW-0560">Oxidoreductase</keyword>
<evidence type="ECO:0000256" key="6">
    <source>
        <dbReference type="ARBA" id="ARBA00022729"/>
    </source>
</evidence>
<dbReference type="RefSeq" id="WP_104724996.1">
    <property type="nucleotide sequence ID" value="NZ_FZNE01000011.1"/>
</dbReference>
<dbReference type="GO" id="GO:0030288">
    <property type="term" value="C:outer membrane-bounded periplasmic space"/>
    <property type="evidence" value="ECO:0007669"/>
    <property type="project" value="TreeGrafter"/>
</dbReference>
<name>A0A3D8IT64_9HELI</name>
<dbReference type="Proteomes" id="UP000257067">
    <property type="component" value="Unassembled WGS sequence"/>
</dbReference>
<dbReference type="GO" id="GO:0019645">
    <property type="term" value="P:anaerobic electron transport chain"/>
    <property type="evidence" value="ECO:0007669"/>
    <property type="project" value="TreeGrafter"/>
</dbReference>
<comment type="caution">
    <text evidence="11">The sequence shown here is derived from an EMBL/GenBank/DDBJ whole genome shotgun (WGS) entry which is preliminary data.</text>
</comment>
<evidence type="ECO:0000313" key="12">
    <source>
        <dbReference type="Proteomes" id="UP000257067"/>
    </source>
</evidence>
<evidence type="ECO:0000313" key="11">
    <source>
        <dbReference type="EMBL" id="RDU68170.1"/>
    </source>
</evidence>
<dbReference type="EMBL" id="NXLU01000010">
    <property type="protein sequence ID" value="RDU68170.1"/>
    <property type="molecule type" value="Genomic_DNA"/>
</dbReference>
<dbReference type="EC" id="1.7.2.2" evidence="3"/>
<dbReference type="GO" id="GO:0042279">
    <property type="term" value="F:nitrite reductase (cytochrome, ammonia-forming) activity"/>
    <property type="evidence" value="ECO:0007669"/>
    <property type="project" value="UniProtKB-EC"/>
</dbReference>
<dbReference type="Pfam" id="PF02335">
    <property type="entry name" value="Cytochrom_C552"/>
    <property type="match status" value="1"/>
</dbReference>
<protein>
    <recommendedName>
        <fullName evidence="3">nitrite reductase (cytochrome; ammonia-forming)</fullName>
        <ecNumber evidence="3">1.7.2.2</ecNumber>
    </recommendedName>
</protein>
<keyword evidence="4" id="KW-0349">Heme</keyword>
<evidence type="ECO:0000256" key="4">
    <source>
        <dbReference type="ARBA" id="ARBA00022617"/>
    </source>
</evidence>
<dbReference type="PANTHER" id="PTHR30633:SF0">
    <property type="entry name" value="CYTOCHROME C-552"/>
    <property type="match status" value="1"/>
</dbReference>
<comment type="similarity">
    <text evidence="2">Belongs to the cytochrome c-552 family.</text>
</comment>
<organism evidence="11 12">
    <name type="scientific">Helicobacter cholecystus</name>
    <dbReference type="NCBI Taxonomy" id="45498"/>
    <lineage>
        <taxon>Bacteria</taxon>
        <taxon>Pseudomonadati</taxon>
        <taxon>Campylobacterota</taxon>
        <taxon>Epsilonproteobacteria</taxon>
        <taxon>Campylobacterales</taxon>
        <taxon>Helicobacteraceae</taxon>
        <taxon>Helicobacter</taxon>
    </lineage>
</organism>
<dbReference type="OrthoDB" id="9780421at2"/>
<evidence type="ECO:0000256" key="9">
    <source>
        <dbReference type="ARBA" id="ARBA00023004"/>
    </source>
</evidence>
<dbReference type="PANTHER" id="PTHR30633">
    <property type="entry name" value="CYTOCHROME C-552 RESPIRATORY NITRITE REDUCTASE"/>
    <property type="match status" value="1"/>
</dbReference>